<evidence type="ECO:0000313" key="5">
    <source>
        <dbReference type="Proteomes" id="UP001174050"/>
    </source>
</evidence>
<accession>A0ABT7YZF1</accession>
<name>A0ABT7YZF1_9ACTN</name>
<dbReference type="SUPFAM" id="SSF49503">
    <property type="entry name" value="Cupredoxins"/>
    <property type="match status" value="1"/>
</dbReference>
<feature type="region of interest" description="Disordered" evidence="1">
    <location>
        <begin position="31"/>
        <end position="51"/>
    </location>
</feature>
<dbReference type="PROSITE" id="PS51257">
    <property type="entry name" value="PROKAR_LIPOPROTEIN"/>
    <property type="match status" value="1"/>
</dbReference>
<dbReference type="Pfam" id="PF13473">
    <property type="entry name" value="Cupredoxin_1"/>
    <property type="match status" value="1"/>
</dbReference>
<proteinExistence type="predicted"/>
<dbReference type="EMBL" id="JAUEPL010000001">
    <property type="protein sequence ID" value="MDN3292585.1"/>
    <property type="molecule type" value="Genomic_DNA"/>
</dbReference>
<keyword evidence="2" id="KW-0732">Signal</keyword>
<dbReference type="InterPro" id="IPR028096">
    <property type="entry name" value="EfeO_Cupredoxin"/>
</dbReference>
<evidence type="ECO:0000259" key="3">
    <source>
        <dbReference type="Pfam" id="PF13473"/>
    </source>
</evidence>
<keyword evidence="5" id="KW-1185">Reference proteome</keyword>
<protein>
    <submittedName>
        <fullName evidence="4">Cupredoxin domain-containing protein</fullName>
    </submittedName>
</protein>
<dbReference type="InterPro" id="IPR052721">
    <property type="entry name" value="ET_Amicyanin"/>
</dbReference>
<evidence type="ECO:0000313" key="4">
    <source>
        <dbReference type="EMBL" id="MDN3292585.1"/>
    </source>
</evidence>
<dbReference type="PANTHER" id="PTHR36507:SF1">
    <property type="entry name" value="BLL1555 PROTEIN"/>
    <property type="match status" value="1"/>
</dbReference>
<gene>
    <name evidence="4" type="ORF">QWM81_00690</name>
</gene>
<feature type="domain" description="EfeO-type cupredoxin-like" evidence="3">
    <location>
        <begin position="42"/>
        <end position="134"/>
    </location>
</feature>
<feature type="signal peptide" evidence="2">
    <location>
        <begin position="1"/>
        <end position="27"/>
    </location>
</feature>
<evidence type="ECO:0000256" key="2">
    <source>
        <dbReference type="SAM" id="SignalP"/>
    </source>
</evidence>
<dbReference type="InterPro" id="IPR008972">
    <property type="entry name" value="Cupredoxin"/>
</dbReference>
<dbReference type="PANTHER" id="PTHR36507">
    <property type="entry name" value="BLL1555 PROTEIN"/>
    <property type="match status" value="1"/>
</dbReference>
<dbReference type="Proteomes" id="UP001174050">
    <property type="component" value="Unassembled WGS sequence"/>
</dbReference>
<reference evidence="4" key="1">
    <citation type="submission" date="2023-06" db="EMBL/GenBank/DDBJ databases">
        <title>WGS-Sequencing of Streptomyces ficellus isolate 21 collected from sand in Gara Djebilet Iron Mine in Algeria.</title>
        <authorList>
            <person name="Zegers G.P."/>
            <person name="Gomez A."/>
            <person name="Gueddou A."/>
            <person name="Zahara A.F."/>
            <person name="Worth M."/>
            <person name="Sevigny J.L."/>
            <person name="Tisa L."/>
        </authorList>
    </citation>
    <scope>NUCLEOTIDE SEQUENCE</scope>
    <source>
        <strain evidence="4">AS11</strain>
    </source>
</reference>
<dbReference type="RefSeq" id="WP_290109366.1">
    <property type="nucleotide sequence ID" value="NZ_JAUEPL010000001.1"/>
</dbReference>
<feature type="compositionally biased region" description="Low complexity" evidence="1">
    <location>
        <begin position="32"/>
        <end position="48"/>
    </location>
</feature>
<organism evidence="4 5">
    <name type="scientific">Streptomyces ficellus</name>
    <dbReference type="NCBI Taxonomy" id="1977088"/>
    <lineage>
        <taxon>Bacteria</taxon>
        <taxon>Bacillati</taxon>
        <taxon>Actinomycetota</taxon>
        <taxon>Actinomycetes</taxon>
        <taxon>Kitasatosporales</taxon>
        <taxon>Streptomycetaceae</taxon>
        <taxon>Streptomyces</taxon>
    </lineage>
</organism>
<feature type="chain" id="PRO_5045408629" evidence="2">
    <location>
        <begin position="28"/>
        <end position="135"/>
    </location>
</feature>
<sequence length="135" mass="13655">MLYRPLRPHSALAAVALCMLTAVTACSNGEGSAPAASRPATSASSPPAGKKEARITVKDFAFKPANLTVSPGTTVTVINQDSAPHTVTAGSGGKPFDTGTIAAGESATFAAPSSAGKYSYICDIHPFMKGSLTVR</sequence>
<dbReference type="Gene3D" id="2.60.40.420">
    <property type="entry name" value="Cupredoxins - blue copper proteins"/>
    <property type="match status" value="1"/>
</dbReference>
<evidence type="ECO:0000256" key="1">
    <source>
        <dbReference type="SAM" id="MobiDB-lite"/>
    </source>
</evidence>
<comment type="caution">
    <text evidence="4">The sequence shown here is derived from an EMBL/GenBank/DDBJ whole genome shotgun (WGS) entry which is preliminary data.</text>
</comment>